<evidence type="ECO:0000313" key="1">
    <source>
        <dbReference type="EMBL" id="OBS31913.1"/>
    </source>
</evidence>
<evidence type="ECO:0000313" key="2">
    <source>
        <dbReference type="Proteomes" id="UP000091969"/>
    </source>
</evidence>
<organism evidence="1 2">
    <name type="scientific">Tepidimonas fonticaldi</name>
    <dbReference type="NCBI Taxonomy" id="1101373"/>
    <lineage>
        <taxon>Bacteria</taxon>
        <taxon>Pseudomonadati</taxon>
        <taxon>Pseudomonadota</taxon>
        <taxon>Betaproteobacteria</taxon>
        <taxon>Burkholderiales</taxon>
        <taxon>Tepidimonas</taxon>
    </lineage>
</organism>
<name>A0A1A6DYI6_9BURK</name>
<reference evidence="1 2" key="1">
    <citation type="submission" date="2016-06" db="EMBL/GenBank/DDBJ databases">
        <title>Genome sequence of Tepidimonas fonticaldi PL17.</title>
        <authorList>
            <person name="Pinnaka A.K."/>
        </authorList>
    </citation>
    <scope>NUCLEOTIDE SEQUENCE [LARGE SCALE GENOMIC DNA]</scope>
    <source>
        <strain evidence="1 2">PL17</strain>
    </source>
</reference>
<comment type="caution">
    <text evidence="1">The sequence shown here is derived from an EMBL/GenBank/DDBJ whole genome shotgun (WGS) entry which is preliminary data.</text>
</comment>
<dbReference type="EMBL" id="LZDH01000005">
    <property type="protein sequence ID" value="OBS31913.1"/>
    <property type="molecule type" value="Genomic_DNA"/>
</dbReference>
<keyword evidence="2" id="KW-1185">Reference proteome</keyword>
<dbReference type="Proteomes" id="UP000091969">
    <property type="component" value="Unassembled WGS sequence"/>
</dbReference>
<dbReference type="STRING" id="1101373.A9O67_11380"/>
<evidence type="ECO:0008006" key="3">
    <source>
        <dbReference type="Google" id="ProtNLM"/>
    </source>
</evidence>
<gene>
    <name evidence="1" type="ORF">A9O67_11380</name>
</gene>
<accession>A0A1A6DYI6</accession>
<protein>
    <recommendedName>
        <fullName evidence="3">Acyltransferase</fullName>
    </recommendedName>
</protein>
<proteinExistence type="predicted"/>
<dbReference type="AlphaFoldDB" id="A0A1A6DYI6"/>
<sequence>MPSHPQRHTPADWPQRNQRFDTLRLVAALFVLWSHAYPLAGQGEREPLARLTGLDTLCGLGVAIFFRSAATC</sequence>